<protein>
    <submittedName>
        <fullName evidence="1">Uncharacterized protein</fullName>
    </submittedName>
</protein>
<accession>A0ABS0KDY5</accession>
<organism evidence="1 2">
    <name type="scientific">Pseudomonas nitroreducens</name>
    <dbReference type="NCBI Taxonomy" id="46680"/>
    <lineage>
        <taxon>Bacteria</taxon>
        <taxon>Pseudomonadati</taxon>
        <taxon>Pseudomonadota</taxon>
        <taxon>Gammaproteobacteria</taxon>
        <taxon>Pseudomonadales</taxon>
        <taxon>Pseudomonadaceae</taxon>
        <taxon>Pseudomonas</taxon>
    </lineage>
</organism>
<evidence type="ECO:0000313" key="2">
    <source>
        <dbReference type="Proteomes" id="UP000608450"/>
    </source>
</evidence>
<keyword evidence="2" id="KW-1185">Reference proteome</keyword>
<evidence type="ECO:0000313" key="1">
    <source>
        <dbReference type="EMBL" id="MBG6286302.1"/>
    </source>
</evidence>
<proteinExistence type="predicted"/>
<reference evidence="1 2" key="1">
    <citation type="submission" date="2020-11" db="EMBL/GenBank/DDBJ databases">
        <title>Enhanced detection system for hospital associated transmission using whole genome sequencing surveillance.</title>
        <authorList>
            <person name="Harrison L.H."/>
            <person name="Van Tyne D."/>
            <person name="Marsh J.W."/>
            <person name="Griffith M.P."/>
            <person name="Snyder D.J."/>
            <person name="Cooper V.S."/>
            <person name="Mustapha M."/>
        </authorList>
    </citation>
    <scope>NUCLEOTIDE SEQUENCE [LARGE SCALE GENOMIC DNA]</scope>
    <source>
        <strain evidence="1 2">PSA00705</strain>
    </source>
</reference>
<dbReference type="EMBL" id="JADTFC010000003">
    <property type="protein sequence ID" value="MBG6286302.1"/>
    <property type="molecule type" value="Genomic_DNA"/>
</dbReference>
<dbReference type="RefSeq" id="WP_170859062.1">
    <property type="nucleotide sequence ID" value="NZ_CAMIIC010000003.1"/>
</dbReference>
<name>A0ABS0KDY5_PSENT</name>
<sequence>MTAFELIAALQARDISFISFRNALKANELPVSTGWAATVKKLEPYVKDPAKKDEFLDTIQTIHDELTLYTDKAVVIYDLGKSLTADLLIALSTDFIDSESPYLESFPVPLSRDELLEAPLEVTCVDQWDFVGGSNFIFCSRQNLTERAELPAELMDEEARENYGSFDELIGIRRTPVQLFDSVSISKVHNTLEIRVDGIKKFNSDDVQKRLHRIRLVIQNKYKDVFSSKLQWPAPVNFYDALDRLYADKDGIVGELGHLTDASGMYHERMRHKTMDVRSDPYHNGGADAVKGLNIHQISKHWLSPSGYGHPEVSIPSNFIIASESEPAVNIIHVLNCASEDDYNFVLNKVL</sequence>
<dbReference type="Proteomes" id="UP000608450">
    <property type="component" value="Unassembled WGS sequence"/>
</dbReference>
<comment type="caution">
    <text evidence="1">The sequence shown here is derived from an EMBL/GenBank/DDBJ whole genome shotgun (WGS) entry which is preliminary data.</text>
</comment>
<gene>
    <name evidence="1" type="ORF">I5I61_02485</name>
</gene>